<dbReference type="AlphaFoldDB" id="A0A2R6WA73"/>
<gene>
    <name evidence="2" type="ORF">MARPO_0120s0033</name>
</gene>
<organism evidence="2 3">
    <name type="scientific">Marchantia polymorpha</name>
    <name type="common">Common liverwort</name>
    <name type="synonym">Marchantia aquatica</name>
    <dbReference type="NCBI Taxonomy" id="3197"/>
    <lineage>
        <taxon>Eukaryota</taxon>
        <taxon>Viridiplantae</taxon>
        <taxon>Streptophyta</taxon>
        <taxon>Embryophyta</taxon>
        <taxon>Marchantiophyta</taxon>
        <taxon>Marchantiopsida</taxon>
        <taxon>Marchantiidae</taxon>
        <taxon>Marchantiales</taxon>
        <taxon>Marchantiaceae</taxon>
        <taxon>Marchantia</taxon>
    </lineage>
</organism>
<evidence type="ECO:0000256" key="1">
    <source>
        <dbReference type="SAM" id="MobiDB-lite"/>
    </source>
</evidence>
<keyword evidence="3" id="KW-1185">Reference proteome</keyword>
<sequence length="125" mass="13583">MFWKLSLLEQSRHTKLHAAGASGISEHQHAVATFAGTKSEQHTTTVSSHARRRFRHTLSQCTRPSCPILSAPQFRASSSDSGCTFGLLETSVSSQIDGASLGPIDSNDSERGMRIETTEATPRQQ</sequence>
<reference evidence="3" key="1">
    <citation type="journal article" date="2017" name="Cell">
        <title>Insights into land plant evolution garnered from the Marchantia polymorpha genome.</title>
        <authorList>
            <person name="Bowman J.L."/>
            <person name="Kohchi T."/>
            <person name="Yamato K.T."/>
            <person name="Jenkins J."/>
            <person name="Shu S."/>
            <person name="Ishizaki K."/>
            <person name="Yamaoka S."/>
            <person name="Nishihama R."/>
            <person name="Nakamura Y."/>
            <person name="Berger F."/>
            <person name="Adam C."/>
            <person name="Aki S.S."/>
            <person name="Althoff F."/>
            <person name="Araki T."/>
            <person name="Arteaga-Vazquez M.A."/>
            <person name="Balasubrmanian S."/>
            <person name="Barry K."/>
            <person name="Bauer D."/>
            <person name="Boehm C.R."/>
            <person name="Briginshaw L."/>
            <person name="Caballero-Perez J."/>
            <person name="Catarino B."/>
            <person name="Chen F."/>
            <person name="Chiyoda S."/>
            <person name="Chovatia M."/>
            <person name="Davies K.M."/>
            <person name="Delmans M."/>
            <person name="Demura T."/>
            <person name="Dierschke T."/>
            <person name="Dolan L."/>
            <person name="Dorantes-Acosta A.E."/>
            <person name="Eklund D.M."/>
            <person name="Florent S.N."/>
            <person name="Flores-Sandoval E."/>
            <person name="Fujiyama A."/>
            <person name="Fukuzawa H."/>
            <person name="Galik B."/>
            <person name="Grimanelli D."/>
            <person name="Grimwood J."/>
            <person name="Grossniklaus U."/>
            <person name="Hamada T."/>
            <person name="Haseloff J."/>
            <person name="Hetherington A.J."/>
            <person name="Higo A."/>
            <person name="Hirakawa Y."/>
            <person name="Hundley H.N."/>
            <person name="Ikeda Y."/>
            <person name="Inoue K."/>
            <person name="Inoue S.I."/>
            <person name="Ishida S."/>
            <person name="Jia Q."/>
            <person name="Kakita M."/>
            <person name="Kanazawa T."/>
            <person name="Kawai Y."/>
            <person name="Kawashima T."/>
            <person name="Kennedy M."/>
            <person name="Kinose K."/>
            <person name="Kinoshita T."/>
            <person name="Kohara Y."/>
            <person name="Koide E."/>
            <person name="Komatsu K."/>
            <person name="Kopischke S."/>
            <person name="Kubo M."/>
            <person name="Kyozuka J."/>
            <person name="Lagercrantz U."/>
            <person name="Lin S.S."/>
            <person name="Lindquist E."/>
            <person name="Lipzen A.M."/>
            <person name="Lu C.W."/>
            <person name="De Luna E."/>
            <person name="Martienssen R.A."/>
            <person name="Minamino N."/>
            <person name="Mizutani M."/>
            <person name="Mizutani M."/>
            <person name="Mochizuki N."/>
            <person name="Monte I."/>
            <person name="Mosher R."/>
            <person name="Nagasaki H."/>
            <person name="Nakagami H."/>
            <person name="Naramoto S."/>
            <person name="Nishitani K."/>
            <person name="Ohtani M."/>
            <person name="Okamoto T."/>
            <person name="Okumura M."/>
            <person name="Phillips J."/>
            <person name="Pollak B."/>
            <person name="Reinders A."/>
            <person name="Rovekamp M."/>
            <person name="Sano R."/>
            <person name="Sawa S."/>
            <person name="Schmid M.W."/>
            <person name="Shirakawa M."/>
            <person name="Solano R."/>
            <person name="Spunde A."/>
            <person name="Suetsugu N."/>
            <person name="Sugano S."/>
            <person name="Sugiyama A."/>
            <person name="Sun R."/>
            <person name="Suzuki Y."/>
            <person name="Takenaka M."/>
            <person name="Takezawa D."/>
            <person name="Tomogane H."/>
            <person name="Tsuzuki M."/>
            <person name="Ueda T."/>
            <person name="Umeda M."/>
            <person name="Ward J.M."/>
            <person name="Watanabe Y."/>
            <person name="Yazaki K."/>
            <person name="Yokoyama R."/>
            <person name="Yoshitake Y."/>
            <person name="Yotsui I."/>
            <person name="Zachgo S."/>
            <person name="Schmutz J."/>
        </authorList>
    </citation>
    <scope>NUCLEOTIDE SEQUENCE [LARGE SCALE GENOMIC DNA]</scope>
    <source>
        <strain evidence="3">Tak-1</strain>
    </source>
</reference>
<accession>A0A2R6WA73</accession>
<name>A0A2R6WA73_MARPO</name>
<protein>
    <submittedName>
        <fullName evidence="2">Uncharacterized protein</fullName>
    </submittedName>
</protein>
<dbReference type="Proteomes" id="UP000244005">
    <property type="component" value="Unassembled WGS sequence"/>
</dbReference>
<feature type="compositionally biased region" description="Basic and acidic residues" evidence="1">
    <location>
        <begin position="108"/>
        <end position="117"/>
    </location>
</feature>
<proteinExistence type="predicted"/>
<evidence type="ECO:0000313" key="3">
    <source>
        <dbReference type="Proteomes" id="UP000244005"/>
    </source>
</evidence>
<dbReference type="Gramene" id="Mp4g08100.1">
    <property type="protein sequence ID" value="Mp4g08100.1.cds1"/>
    <property type="gene ID" value="Mp4g08100"/>
</dbReference>
<evidence type="ECO:0000313" key="2">
    <source>
        <dbReference type="EMBL" id="PTQ30757.1"/>
    </source>
</evidence>
<feature type="region of interest" description="Disordered" evidence="1">
    <location>
        <begin position="96"/>
        <end position="125"/>
    </location>
</feature>
<dbReference type="EMBL" id="KZ772792">
    <property type="protein sequence ID" value="PTQ30757.1"/>
    <property type="molecule type" value="Genomic_DNA"/>
</dbReference>